<dbReference type="Proteomes" id="UP000618591">
    <property type="component" value="Unassembled WGS sequence"/>
</dbReference>
<evidence type="ECO:0000313" key="6">
    <source>
        <dbReference type="EMBL" id="GGA38450.1"/>
    </source>
</evidence>
<feature type="transmembrane region" description="Helical" evidence="5">
    <location>
        <begin position="50"/>
        <end position="68"/>
    </location>
</feature>
<dbReference type="Pfam" id="PF04191">
    <property type="entry name" value="PEMT"/>
    <property type="match status" value="1"/>
</dbReference>
<dbReference type="PANTHER" id="PTHR43847">
    <property type="entry name" value="BLL3993 PROTEIN"/>
    <property type="match status" value="1"/>
</dbReference>
<evidence type="ECO:0000256" key="5">
    <source>
        <dbReference type="SAM" id="Phobius"/>
    </source>
</evidence>
<keyword evidence="4 5" id="KW-0472">Membrane</keyword>
<keyword evidence="7" id="KW-1185">Reference proteome</keyword>
<accession>A0ABQ1G7V5</accession>
<dbReference type="Gene3D" id="1.20.120.1630">
    <property type="match status" value="1"/>
</dbReference>
<dbReference type="InterPro" id="IPR007318">
    <property type="entry name" value="Phopholipid_MeTrfase"/>
</dbReference>
<evidence type="ECO:0008006" key="8">
    <source>
        <dbReference type="Google" id="ProtNLM"/>
    </source>
</evidence>
<dbReference type="InterPro" id="IPR052527">
    <property type="entry name" value="Metal_cation-efflux_comp"/>
</dbReference>
<comment type="caution">
    <text evidence="6">The sequence shown here is derived from an EMBL/GenBank/DDBJ whole genome shotgun (WGS) entry which is preliminary data.</text>
</comment>
<evidence type="ECO:0000256" key="3">
    <source>
        <dbReference type="ARBA" id="ARBA00022989"/>
    </source>
</evidence>
<name>A0ABQ1G7V5_9SPHN</name>
<gene>
    <name evidence="6" type="ORF">GCM10011395_05960</name>
</gene>
<dbReference type="EMBL" id="BMDW01000003">
    <property type="protein sequence ID" value="GGA38450.1"/>
    <property type="molecule type" value="Genomic_DNA"/>
</dbReference>
<evidence type="ECO:0000313" key="7">
    <source>
        <dbReference type="Proteomes" id="UP000618591"/>
    </source>
</evidence>
<protein>
    <recommendedName>
        <fullName evidence="8">Isoprenylcysteine carboxylmethyltransferase family protein</fullName>
    </recommendedName>
</protein>
<feature type="transmembrane region" description="Helical" evidence="5">
    <location>
        <begin position="80"/>
        <end position="97"/>
    </location>
</feature>
<feature type="transmembrane region" description="Helical" evidence="5">
    <location>
        <begin position="12"/>
        <end position="30"/>
    </location>
</feature>
<keyword evidence="2 5" id="KW-0812">Transmembrane</keyword>
<reference evidence="7" key="1">
    <citation type="journal article" date="2019" name="Int. J. Syst. Evol. Microbiol.">
        <title>The Global Catalogue of Microorganisms (GCM) 10K type strain sequencing project: providing services to taxonomists for standard genome sequencing and annotation.</title>
        <authorList>
            <consortium name="The Broad Institute Genomics Platform"/>
            <consortium name="The Broad Institute Genome Sequencing Center for Infectious Disease"/>
            <person name="Wu L."/>
            <person name="Ma J."/>
        </authorList>
    </citation>
    <scope>NUCLEOTIDE SEQUENCE [LARGE SCALE GENOMIC DNA]</scope>
    <source>
        <strain evidence="7">CGMCC 1.10106</strain>
    </source>
</reference>
<sequence>MHFPHDPVGLPGLAALAVGFIAFIVALVLARRRGVKAPKSADNTRSNASIVWIIVQGIGIGIAGFGPVDASLGSATSKAVIEGLAVLALMLSAVWLFDASSRAMGKNWALVARTRADGNLVQSGPFAQIRNPIYVALGCFMLAMAIAYGHTLNLLIAAPLYALGTGMRVRHEERVLRATFPDYDAYAARVKRFVPGIL</sequence>
<evidence type="ECO:0000256" key="4">
    <source>
        <dbReference type="ARBA" id="ARBA00023136"/>
    </source>
</evidence>
<dbReference type="RefSeq" id="WP_188445384.1">
    <property type="nucleotide sequence ID" value="NZ_BMDW01000003.1"/>
</dbReference>
<organism evidence="6 7">
    <name type="scientific">Sphingomonas psychrolutea</name>
    <dbReference type="NCBI Taxonomy" id="1259676"/>
    <lineage>
        <taxon>Bacteria</taxon>
        <taxon>Pseudomonadati</taxon>
        <taxon>Pseudomonadota</taxon>
        <taxon>Alphaproteobacteria</taxon>
        <taxon>Sphingomonadales</taxon>
        <taxon>Sphingomonadaceae</taxon>
        <taxon>Sphingomonas</taxon>
    </lineage>
</organism>
<evidence type="ECO:0000256" key="1">
    <source>
        <dbReference type="ARBA" id="ARBA00004127"/>
    </source>
</evidence>
<evidence type="ECO:0000256" key="2">
    <source>
        <dbReference type="ARBA" id="ARBA00022692"/>
    </source>
</evidence>
<comment type="subcellular location">
    <subcellularLocation>
        <location evidence="1">Endomembrane system</location>
        <topology evidence="1">Multi-pass membrane protein</topology>
    </subcellularLocation>
</comment>
<keyword evidence="3 5" id="KW-1133">Transmembrane helix</keyword>
<feature type="transmembrane region" description="Helical" evidence="5">
    <location>
        <begin position="133"/>
        <end position="162"/>
    </location>
</feature>
<dbReference type="PANTHER" id="PTHR43847:SF1">
    <property type="entry name" value="BLL3993 PROTEIN"/>
    <property type="match status" value="1"/>
</dbReference>
<proteinExistence type="predicted"/>